<proteinExistence type="predicted"/>
<protein>
    <recommendedName>
        <fullName evidence="4">Shiga toxin A subunit</fullName>
    </recommendedName>
</protein>
<name>A0A848MUM2_9GAMM</name>
<evidence type="ECO:0000313" key="2">
    <source>
        <dbReference type="EMBL" id="NMP29574.1"/>
    </source>
</evidence>
<gene>
    <name evidence="2" type="ORF">GW590_22245</name>
</gene>
<dbReference type="AlphaFoldDB" id="A0A848MUM2"/>
<feature type="signal peptide" evidence="1">
    <location>
        <begin position="1"/>
        <end position="18"/>
    </location>
</feature>
<sequence>MKIMMILFLTGISFNSLAVKNSPCAVVGSADIDLMHAMRYDWGTNDDQDIIKSKTKITLIDNQPVSKLLAEQMAKKAIENLDYDDFEGMKNAFMEYNPRNLIVRYSFVNKEGKENILIGSSIVNDEECSVTFNGYITVKREF</sequence>
<reference evidence="2 3" key="2">
    <citation type="submission" date="2020-06" db="EMBL/GenBank/DDBJ databases">
        <title>Polyphasic characterization of a Rahnella strain isolated from tree sap.</title>
        <authorList>
            <person name="Kim I.S."/>
        </authorList>
    </citation>
    <scope>NUCLEOTIDE SEQUENCE [LARGE SCALE GENOMIC DNA]</scope>
    <source>
        <strain evidence="2 3">SAP-1</strain>
    </source>
</reference>
<keyword evidence="3" id="KW-1185">Reference proteome</keyword>
<accession>A0A848MUM2</accession>
<evidence type="ECO:0000313" key="3">
    <source>
        <dbReference type="Proteomes" id="UP000585363"/>
    </source>
</evidence>
<evidence type="ECO:0000256" key="1">
    <source>
        <dbReference type="SAM" id="SignalP"/>
    </source>
</evidence>
<dbReference type="Proteomes" id="UP000585363">
    <property type="component" value="Unassembled WGS sequence"/>
</dbReference>
<feature type="chain" id="PRO_5032496867" description="Shiga toxin A subunit" evidence="1">
    <location>
        <begin position="19"/>
        <end position="142"/>
    </location>
</feature>
<dbReference type="RefSeq" id="WP_169405283.1">
    <property type="nucleotide sequence ID" value="NZ_JAADJU010000015.1"/>
</dbReference>
<organism evidence="2 3">
    <name type="scientific">Rouxiella aceris</name>
    <dbReference type="NCBI Taxonomy" id="2703884"/>
    <lineage>
        <taxon>Bacteria</taxon>
        <taxon>Pseudomonadati</taxon>
        <taxon>Pseudomonadota</taxon>
        <taxon>Gammaproteobacteria</taxon>
        <taxon>Enterobacterales</taxon>
        <taxon>Yersiniaceae</taxon>
        <taxon>Rouxiella</taxon>
    </lineage>
</organism>
<reference evidence="2 3" key="1">
    <citation type="submission" date="2020-01" db="EMBL/GenBank/DDBJ databases">
        <authorList>
            <person name="Lee S.D."/>
        </authorList>
    </citation>
    <scope>NUCLEOTIDE SEQUENCE [LARGE SCALE GENOMIC DNA]</scope>
    <source>
        <strain evidence="2 3">SAP-1</strain>
    </source>
</reference>
<dbReference type="EMBL" id="JAADJU010000015">
    <property type="protein sequence ID" value="NMP29574.1"/>
    <property type="molecule type" value="Genomic_DNA"/>
</dbReference>
<evidence type="ECO:0008006" key="4">
    <source>
        <dbReference type="Google" id="ProtNLM"/>
    </source>
</evidence>
<comment type="caution">
    <text evidence="2">The sequence shown here is derived from an EMBL/GenBank/DDBJ whole genome shotgun (WGS) entry which is preliminary data.</text>
</comment>
<keyword evidence="1" id="KW-0732">Signal</keyword>